<feature type="non-terminal residue" evidence="2">
    <location>
        <position position="69"/>
    </location>
</feature>
<sequence length="69" mass="7637">MNWLGMLHAIYVESHGPSQWIAWGMDRTRGIDVSGGLMLDRLGEFIGLICKVLLIGTAILVSCTVIFLF</sequence>
<name>A0A0F9FXR3_9ZZZZ</name>
<organism evidence="2">
    <name type="scientific">marine sediment metagenome</name>
    <dbReference type="NCBI Taxonomy" id="412755"/>
    <lineage>
        <taxon>unclassified sequences</taxon>
        <taxon>metagenomes</taxon>
        <taxon>ecological metagenomes</taxon>
    </lineage>
</organism>
<reference evidence="2" key="1">
    <citation type="journal article" date="2015" name="Nature">
        <title>Complex archaea that bridge the gap between prokaryotes and eukaryotes.</title>
        <authorList>
            <person name="Spang A."/>
            <person name="Saw J.H."/>
            <person name="Jorgensen S.L."/>
            <person name="Zaremba-Niedzwiedzka K."/>
            <person name="Martijn J."/>
            <person name="Lind A.E."/>
            <person name="van Eijk R."/>
            <person name="Schleper C."/>
            <person name="Guy L."/>
            <person name="Ettema T.J."/>
        </authorList>
    </citation>
    <scope>NUCLEOTIDE SEQUENCE</scope>
</reference>
<keyword evidence="1" id="KW-0472">Membrane</keyword>
<keyword evidence="1" id="KW-1133">Transmembrane helix</keyword>
<accession>A0A0F9FXR3</accession>
<evidence type="ECO:0000256" key="1">
    <source>
        <dbReference type="SAM" id="Phobius"/>
    </source>
</evidence>
<protein>
    <submittedName>
        <fullName evidence="2">Uncharacterized protein</fullName>
    </submittedName>
</protein>
<proteinExistence type="predicted"/>
<gene>
    <name evidence="2" type="ORF">LCGC14_1978880</name>
</gene>
<feature type="transmembrane region" description="Helical" evidence="1">
    <location>
        <begin position="45"/>
        <end position="68"/>
    </location>
</feature>
<keyword evidence="1" id="KW-0812">Transmembrane</keyword>
<evidence type="ECO:0000313" key="2">
    <source>
        <dbReference type="EMBL" id="KKL83031.1"/>
    </source>
</evidence>
<comment type="caution">
    <text evidence="2">The sequence shown here is derived from an EMBL/GenBank/DDBJ whole genome shotgun (WGS) entry which is preliminary data.</text>
</comment>
<dbReference type="AlphaFoldDB" id="A0A0F9FXR3"/>
<dbReference type="EMBL" id="LAZR01022103">
    <property type="protein sequence ID" value="KKL83031.1"/>
    <property type="molecule type" value="Genomic_DNA"/>
</dbReference>